<feature type="domain" description="Helicase ATP-binding" evidence="5">
    <location>
        <begin position="312"/>
        <end position="486"/>
    </location>
</feature>
<dbReference type="SMART" id="SM00487">
    <property type="entry name" value="DEXDc"/>
    <property type="match status" value="1"/>
</dbReference>
<reference evidence="8" key="1">
    <citation type="submission" date="2018-09" db="EMBL/GenBank/DDBJ databases">
        <title>Complete genome sequence of thermophilic cyanobacteria strain Thermosynechococcus elongatus PKUAC-SCTE542.</title>
        <authorList>
            <person name="Liang Y."/>
            <person name="Tang J."/>
            <person name="Daroch M."/>
        </authorList>
    </citation>
    <scope>NUCLEOTIDE SEQUENCE [LARGE SCALE GENOMIC DNA]</scope>
    <source>
        <strain evidence="8">E542</strain>
    </source>
</reference>
<dbReference type="CDD" id="cd18011">
    <property type="entry name" value="DEXDc_RapA"/>
    <property type="match status" value="1"/>
</dbReference>
<dbReference type="GO" id="GO:0016787">
    <property type="term" value="F:hydrolase activity"/>
    <property type="evidence" value="ECO:0007669"/>
    <property type="project" value="UniProtKB-KW"/>
</dbReference>
<evidence type="ECO:0000259" key="5">
    <source>
        <dbReference type="PROSITE" id="PS51192"/>
    </source>
</evidence>
<dbReference type="InterPro" id="IPR038718">
    <property type="entry name" value="SNF2-like_sf"/>
</dbReference>
<dbReference type="GO" id="GO:0004386">
    <property type="term" value="F:helicase activity"/>
    <property type="evidence" value="ECO:0007669"/>
    <property type="project" value="UniProtKB-KW"/>
</dbReference>
<dbReference type="Proteomes" id="UP000261812">
    <property type="component" value="Chromosome"/>
</dbReference>
<keyword evidence="4" id="KW-0067">ATP-binding</keyword>
<evidence type="ECO:0000259" key="6">
    <source>
        <dbReference type="PROSITE" id="PS51194"/>
    </source>
</evidence>
<evidence type="ECO:0000256" key="3">
    <source>
        <dbReference type="ARBA" id="ARBA00022806"/>
    </source>
</evidence>
<organism evidence="7 8">
    <name type="scientific">Thermosynechococcus sichuanensis E542</name>
    <dbReference type="NCBI Taxonomy" id="2016101"/>
    <lineage>
        <taxon>Bacteria</taxon>
        <taxon>Bacillati</taxon>
        <taxon>Cyanobacteriota</taxon>
        <taxon>Cyanophyceae</taxon>
        <taxon>Acaryochloridales</taxon>
        <taxon>Thermosynechococcaceae</taxon>
        <taxon>Thermosynechococcus</taxon>
        <taxon>Thermosynechococcus sichuanensis</taxon>
    </lineage>
</organism>
<name>A0A7D6EWI4_9CYAN</name>
<keyword evidence="1" id="KW-0547">Nucleotide-binding</keyword>
<dbReference type="InterPro" id="IPR027417">
    <property type="entry name" value="P-loop_NTPase"/>
</dbReference>
<dbReference type="GO" id="GO:0005524">
    <property type="term" value="F:ATP binding"/>
    <property type="evidence" value="ECO:0007669"/>
    <property type="project" value="UniProtKB-KW"/>
</dbReference>
<accession>A0A7D6EWI4</accession>
<dbReference type="KEGG" id="tsq:D3A95_13090"/>
<dbReference type="RefSeq" id="WP_181495447.1">
    <property type="nucleotide sequence ID" value="NZ_CP032152.1"/>
</dbReference>
<dbReference type="PANTHER" id="PTHR45766:SF6">
    <property type="entry name" value="SWI_SNF-RELATED MATRIX-ASSOCIATED ACTIN-DEPENDENT REGULATOR OF CHROMATIN SUBFAMILY A-LIKE PROTEIN 1"/>
    <property type="match status" value="1"/>
</dbReference>
<dbReference type="InterPro" id="IPR049730">
    <property type="entry name" value="SNF2/RAD54-like_C"/>
</dbReference>
<evidence type="ECO:0000256" key="1">
    <source>
        <dbReference type="ARBA" id="ARBA00022741"/>
    </source>
</evidence>
<dbReference type="CDD" id="cd09179">
    <property type="entry name" value="PLDc_N_DEXD_a"/>
    <property type="match status" value="1"/>
</dbReference>
<dbReference type="AlphaFoldDB" id="A0A7D6EWI4"/>
<keyword evidence="2" id="KW-0378">Hydrolase</keyword>
<dbReference type="EMBL" id="CP032152">
    <property type="protein sequence ID" value="QLL29624.1"/>
    <property type="molecule type" value="Genomic_DNA"/>
</dbReference>
<keyword evidence="3 7" id="KW-0347">Helicase</keyword>
<gene>
    <name evidence="7" type="ORF">D3A95_13090</name>
</gene>
<dbReference type="SMART" id="SM00490">
    <property type="entry name" value="HELICc"/>
    <property type="match status" value="1"/>
</dbReference>
<evidence type="ECO:0000313" key="7">
    <source>
        <dbReference type="EMBL" id="QLL29624.1"/>
    </source>
</evidence>
<dbReference type="PANTHER" id="PTHR45766">
    <property type="entry name" value="DNA ANNEALING HELICASE AND ENDONUCLEASE ZRANB3 FAMILY MEMBER"/>
    <property type="match status" value="1"/>
</dbReference>
<evidence type="ECO:0000313" key="8">
    <source>
        <dbReference type="Proteomes" id="UP000261812"/>
    </source>
</evidence>
<sequence length="1061" mass="120392">MLAQLREYPWQPKYSPDTCENVVEAFYIPALCCAIRYWRTTGYFQATALAMAMRGIEGLIRNRGQMRLIVGCTLAPEEALAIARGHELRQVIHQHLVQIPLEPPDRAAEDALELLAWMIQQQILDVQVAIPCDAQRQPLAGTVLFHEKAGILEDRVGDRLAFNGGINETLQGWRHNWDSFHVYTSWQLPEHVEAEEQSFARLWQGRSRRALVLSVPAALEAKLLPFAPPSGQLPRRLRETPTLYTPQVAQPAPTPDPPLTASPRALVWHYLYDAPRHSPAGDRVGEATCAVKPWPHQIRAFQRLWQRWPPKLLIADEVGLGKTIQAGLLLRQAWLSGRAKRILILAPAALLQQWQVELREKFNLHWPIYDGKALRWLATPGWHQPTEQTVSRDQWHQQPCVLVSSQLVRRQERSRELLQAEPWDLVILDEAHHARRQGLSRDRPNQLLRLMQQLKDRTQGLVLLTATPMQVDPIEVWDLLNLLGLPPEWTAEQFCRFFELTTTPAPSRDDWQTLAHLFKAMERYYGPMPLDIAQQYVPQRRIAQKILTALRDVSSIPLQKLESDQRQAALRILRAYSPVRLLISRHTRDLLRAYHRAGKLTTPIAQRHVQDEFIFLSAAERQVYEAVEDYIATTYNNAAAGDRNAIGFVMTIYRKRLASSFYALAQTLGDRLAKLQGASTPSLATAENLADELEAGIESDHTTDWETAALNYEEANELEKLLRQVQALPTDTKTQVLKRVIQQLQTAGYPQVIVFTQFTDTLDFLRQELTASMGLRILCFSGRGGEVFAEDKGWLPISREETKRRFRDRAADVLLCTDAAAEGLNFQFCGALINYDLPWNPMRVEQRIGRIDRLGQAYPQIQIYNLHYADTVETDVFLALSDRIAQFKTFVGNLQPILSLQPVLANLQSTITTLIFSRRQERQQQQAQLVEQLAAMAATSPTATVDLDPVPDLDLSLPPQSEPAYTLADLRSLLEQPHLLPPGVTVQVGLDRKDVAYLAPGLLQAVRVTTDPEYYDQHCDSVELWSPGNPLFPKLEMIPEPLPAQGLSRGEFLGLLGDRQK</sequence>
<dbReference type="Pfam" id="PF00176">
    <property type="entry name" value="SNF2-rel_dom"/>
    <property type="match status" value="1"/>
</dbReference>
<dbReference type="SUPFAM" id="SSF52540">
    <property type="entry name" value="P-loop containing nucleoside triphosphate hydrolases"/>
    <property type="match status" value="2"/>
</dbReference>
<proteinExistence type="predicted"/>
<dbReference type="InterPro" id="IPR001650">
    <property type="entry name" value="Helicase_C-like"/>
</dbReference>
<dbReference type="InterPro" id="IPR000330">
    <property type="entry name" value="SNF2_N"/>
</dbReference>
<keyword evidence="8" id="KW-1185">Reference proteome</keyword>
<dbReference type="InterPro" id="IPR057342">
    <property type="entry name" value="DEXDc_RapA"/>
</dbReference>
<dbReference type="CDD" id="cd18793">
    <property type="entry name" value="SF2_C_SNF"/>
    <property type="match status" value="1"/>
</dbReference>
<dbReference type="InterPro" id="IPR014001">
    <property type="entry name" value="Helicase_ATP-bd"/>
</dbReference>
<feature type="domain" description="Helicase C-terminal" evidence="6">
    <location>
        <begin position="732"/>
        <end position="895"/>
    </location>
</feature>
<dbReference type="Gene3D" id="3.40.50.10810">
    <property type="entry name" value="Tandem AAA-ATPase domain"/>
    <property type="match status" value="1"/>
</dbReference>
<evidence type="ECO:0000256" key="4">
    <source>
        <dbReference type="ARBA" id="ARBA00022840"/>
    </source>
</evidence>
<dbReference type="Gene3D" id="3.40.50.300">
    <property type="entry name" value="P-loop containing nucleotide triphosphate hydrolases"/>
    <property type="match status" value="1"/>
</dbReference>
<dbReference type="PROSITE" id="PS51192">
    <property type="entry name" value="HELICASE_ATP_BIND_1"/>
    <property type="match status" value="1"/>
</dbReference>
<evidence type="ECO:0000256" key="2">
    <source>
        <dbReference type="ARBA" id="ARBA00022801"/>
    </source>
</evidence>
<protein>
    <submittedName>
        <fullName evidence="7">DEAD/DEAH box helicase family protein</fullName>
    </submittedName>
</protein>
<dbReference type="Pfam" id="PF00271">
    <property type="entry name" value="Helicase_C"/>
    <property type="match status" value="1"/>
</dbReference>
<dbReference type="PROSITE" id="PS51194">
    <property type="entry name" value="HELICASE_CTER"/>
    <property type="match status" value="1"/>
</dbReference>